<evidence type="ECO:0000313" key="5">
    <source>
        <dbReference type="Proteomes" id="UP000642070"/>
    </source>
</evidence>
<dbReference type="SUPFAM" id="SSF52402">
    <property type="entry name" value="Adenine nucleotide alpha hydrolases-like"/>
    <property type="match status" value="2"/>
</dbReference>
<keyword evidence="5" id="KW-1185">Reference proteome</keyword>
<dbReference type="Proteomes" id="UP000642070">
    <property type="component" value="Unassembled WGS sequence"/>
</dbReference>
<organism evidence="4 5">
    <name type="scientific">Dactylosporangium sucinum</name>
    <dbReference type="NCBI Taxonomy" id="1424081"/>
    <lineage>
        <taxon>Bacteria</taxon>
        <taxon>Bacillati</taxon>
        <taxon>Actinomycetota</taxon>
        <taxon>Actinomycetes</taxon>
        <taxon>Micromonosporales</taxon>
        <taxon>Micromonosporaceae</taxon>
        <taxon>Dactylosporangium</taxon>
    </lineage>
</organism>
<dbReference type="PRINTS" id="PR01438">
    <property type="entry name" value="UNVRSLSTRESS"/>
</dbReference>
<dbReference type="Gene3D" id="3.40.50.620">
    <property type="entry name" value="HUPs"/>
    <property type="match status" value="2"/>
</dbReference>
<evidence type="ECO:0000256" key="1">
    <source>
        <dbReference type="ARBA" id="ARBA00008791"/>
    </source>
</evidence>
<dbReference type="PANTHER" id="PTHR46553">
    <property type="entry name" value="ADENINE NUCLEOTIDE ALPHA HYDROLASES-LIKE SUPERFAMILY PROTEIN"/>
    <property type="match status" value="1"/>
</dbReference>
<dbReference type="InterPro" id="IPR006015">
    <property type="entry name" value="Universal_stress_UspA"/>
</dbReference>
<dbReference type="AlphaFoldDB" id="A0A917UC08"/>
<proteinExistence type="inferred from homology"/>
<dbReference type="Pfam" id="PF00582">
    <property type="entry name" value="Usp"/>
    <property type="match status" value="2"/>
</dbReference>
<gene>
    <name evidence="3" type="ORF">GCM10007977_093390</name>
    <name evidence="4" type="ORF">GCM10007977_094300</name>
</gene>
<dbReference type="RefSeq" id="WP_190256556.1">
    <property type="nucleotide sequence ID" value="NZ_BMPI01000075.1"/>
</dbReference>
<comment type="caution">
    <text evidence="4">The sequence shown here is derived from an EMBL/GenBank/DDBJ whole genome shotgun (WGS) entry which is preliminary data.</text>
</comment>
<dbReference type="EMBL" id="BMPI01000076">
    <property type="protein sequence ID" value="GGM77964.1"/>
    <property type="molecule type" value="Genomic_DNA"/>
</dbReference>
<feature type="domain" description="UspA" evidence="2">
    <location>
        <begin position="156"/>
        <end position="293"/>
    </location>
</feature>
<dbReference type="InterPro" id="IPR014729">
    <property type="entry name" value="Rossmann-like_a/b/a_fold"/>
</dbReference>
<evidence type="ECO:0000313" key="3">
    <source>
        <dbReference type="EMBL" id="GGM77219.1"/>
    </source>
</evidence>
<comment type="similarity">
    <text evidence="1">Belongs to the universal stress protein A family.</text>
</comment>
<reference evidence="4" key="2">
    <citation type="submission" date="2020-09" db="EMBL/GenBank/DDBJ databases">
        <authorList>
            <person name="Sun Q."/>
            <person name="Ohkuma M."/>
        </authorList>
    </citation>
    <scope>NUCLEOTIDE SEQUENCE</scope>
    <source>
        <strain evidence="4">JCM 19831</strain>
    </source>
</reference>
<feature type="domain" description="UspA" evidence="2">
    <location>
        <begin position="7"/>
        <end position="144"/>
    </location>
</feature>
<reference evidence="4" key="1">
    <citation type="journal article" date="2014" name="Int. J. Syst. Evol. Microbiol.">
        <title>Complete genome sequence of Corynebacterium casei LMG S-19264T (=DSM 44701T), isolated from a smear-ripened cheese.</title>
        <authorList>
            <consortium name="US DOE Joint Genome Institute (JGI-PGF)"/>
            <person name="Walter F."/>
            <person name="Albersmeier A."/>
            <person name="Kalinowski J."/>
            <person name="Ruckert C."/>
        </authorList>
    </citation>
    <scope>NUCLEOTIDE SEQUENCE</scope>
    <source>
        <strain evidence="4">JCM 19831</strain>
    </source>
</reference>
<evidence type="ECO:0000259" key="2">
    <source>
        <dbReference type="Pfam" id="PF00582"/>
    </source>
</evidence>
<protein>
    <submittedName>
        <fullName evidence="4">Universal stress protein</fullName>
    </submittedName>
</protein>
<evidence type="ECO:0000313" key="4">
    <source>
        <dbReference type="EMBL" id="GGM77964.1"/>
    </source>
</evidence>
<accession>A0A917UC08</accession>
<dbReference type="InterPro" id="IPR006016">
    <property type="entry name" value="UspA"/>
</dbReference>
<name>A0A917UC08_9ACTN</name>
<dbReference type="PANTHER" id="PTHR46553:SF3">
    <property type="entry name" value="ADENINE NUCLEOTIDE ALPHA HYDROLASES-LIKE SUPERFAMILY PROTEIN"/>
    <property type="match status" value="1"/>
</dbReference>
<dbReference type="EMBL" id="BMPI01000075">
    <property type="protein sequence ID" value="GGM77219.1"/>
    <property type="molecule type" value="Genomic_DNA"/>
</dbReference>
<sequence length="293" mass="30227">MSTESAVVVGVDGSPDARSAVEWAAADAMRRHRPLRIVHAYLWPTGYAPMAVPGPPALYDETMRLAAEQIVDEAVTLARAVAPALDIAADVRVQQPSAALSDASRNARLVVIGNRGLGGFAGLLLGSVGIQLAAHAACPVVIVRHAGRPPGPEAGRVVVGVDGSHDAERALGFAFEQASFRGVGLTAVEAYRWPASSGPGDLVPLVYDPAKLRDDEDRTLAEAIGGWAGKYPDVDVRRAVANGRPAAVLTELSAGAELVVVGSRGRGGFAGLLLGSVSQALIHHAACPVAVVR</sequence>